<evidence type="ECO:0000256" key="4">
    <source>
        <dbReference type="ARBA" id="ARBA00023004"/>
    </source>
</evidence>
<evidence type="ECO:0008006" key="9">
    <source>
        <dbReference type="Google" id="ProtNLM"/>
    </source>
</evidence>
<dbReference type="SUPFAM" id="SSF48264">
    <property type="entry name" value="Cytochrome P450"/>
    <property type="match status" value="1"/>
</dbReference>
<keyword evidence="4 5" id="KW-0408">Iron</keyword>
<dbReference type="PROSITE" id="PS00086">
    <property type="entry name" value="CYTOCHROME_P450"/>
    <property type="match status" value="1"/>
</dbReference>
<evidence type="ECO:0000256" key="2">
    <source>
        <dbReference type="ARBA" id="ARBA00010617"/>
    </source>
</evidence>
<dbReference type="Proteomes" id="UP000269539">
    <property type="component" value="Unassembled WGS sequence"/>
</dbReference>
<proteinExistence type="inferred from homology"/>
<protein>
    <recommendedName>
        <fullName evidence="9">Cytochrome P450</fullName>
    </recommendedName>
</protein>
<feature type="binding site" description="axial binding residue" evidence="5">
    <location>
        <position position="482"/>
    </location>
    <ligand>
        <name>heme</name>
        <dbReference type="ChEBI" id="CHEBI:30413"/>
    </ligand>
    <ligandPart>
        <name>Fe</name>
        <dbReference type="ChEBI" id="CHEBI:18248"/>
    </ligandPart>
</feature>
<evidence type="ECO:0000256" key="6">
    <source>
        <dbReference type="RuleBase" id="RU000461"/>
    </source>
</evidence>
<dbReference type="Pfam" id="PF00067">
    <property type="entry name" value="p450"/>
    <property type="match status" value="1"/>
</dbReference>
<name>A0A3M7DYH7_HORWE</name>
<comment type="similarity">
    <text evidence="2 6">Belongs to the cytochrome P450 family.</text>
</comment>
<evidence type="ECO:0000256" key="1">
    <source>
        <dbReference type="ARBA" id="ARBA00001971"/>
    </source>
</evidence>
<dbReference type="PANTHER" id="PTHR47582">
    <property type="entry name" value="P450, PUTATIVE (EUROFUNG)-RELATED"/>
    <property type="match status" value="1"/>
</dbReference>
<evidence type="ECO:0000313" key="7">
    <source>
        <dbReference type="EMBL" id="RMY69471.1"/>
    </source>
</evidence>
<reference evidence="7 8" key="1">
    <citation type="journal article" date="2018" name="BMC Genomics">
        <title>Genomic evidence for intraspecific hybridization in a clonal and extremely halotolerant yeast.</title>
        <authorList>
            <person name="Gostincar C."/>
            <person name="Stajich J.E."/>
            <person name="Zupancic J."/>
            <person name="Zalar P."/>
            <person name="Gunde-Cimerman N."/>
        </authorList>
    </citation>
    <scope>NUCLEOTIDE SEQUENCE [LARGE SCALE GENOMIC DNA]</scope>
    <source>
        <strain evidence="7 8">EXF-10513</strain>
    </source>
</reference>
<dbReference type="PRINTS" id="PR00465">
    <property type="entry name" value="EP450IV"/>
</dbReference>
<keyword evidence="6" id="KW-0503">Monooxygenase</keyword>
<dbReference type="AlphaFoldDB" id="A0A3M7DYH7"/>
<dbReference type="InterPro" id="IPR053007">
    <property type="entry name" value="CYP450_monoxygenase_sec-met"/>
</dbReference>
<organism evidence="7 8">
    <name type="scientific">Hortaea werneckii</name>
    <name type="common">Black yeast</name>
    <name type="synonym">Cladosporium werneckii</name>
    <dbReference type="NCBI Taxonomy" id="91943"/>
    <lineage>
        <taxon>Eukaryota</taxon>
        <taxon>Fungi</taxon>
        <taxon>Dikarya</taxon>
        <taxon>Ascomycota</taxon>
        <taxon>Pezizomycotina</taxon>
        <taxon>Dothideomycetes</taxon>
        <taxon>Dothideomycetidae</taxon>
        <taxon>Mycosphaerellales</taxon>
        <taxon>Teratosphaeriaceae</taxon>
        <taxon>Hortaea</taxon>
    </lineage>
</organism>
<gene>
    <name evidence="7" type="ORF">D0864_11102</name>
</gene>
<evidence type="ECO:0000256" key="5">
    <source>
        <dbReference type="PIRSR" id="PIRSR602403-1"/>
    </source>
</evidence>
<keyword evidence="6" id="KW-0560">Oxidoreductase</keyword>
<sequence length="556" mass="61985">MYIPLAGLHAVGGYLSWVMHEFGHFIALLVSFSSSLLQNKSHCTTVTSSPPRLQSEIPFIGHLLRIIFEGTEYLRALHRTTGLPIFTLPIAGRSYHVVASPHMVHAVQKDYKIFSFNAIIVDVARRIFLFDEEAMAAFEGTNHSLNHKEKKKPSALQMARGQFVKNLRPGSELDDLLLRFTDGVLVDAHSHLNSPSDGNATLLWKHIRIEFSTAVARAFWGARHPFCHDPTVYWAAMEDFEAGALNLFALPLPWLTARKANSARSKLLPALKDYTERDGFEDSASFIKCQYDACHDLGTSIMSNGGLGLAFSAIGPITSTAFWMVCCIFSRPDLLAKVRAEVDRCLNVDEDRSHGQSTRSCTIDTAALNRCCPTLFTCLVEVLRLSSTQPTFRIVQDDTALVDPTSGISYELKKNDVITMISAGMLDASELWGSDHENFCPERFGDAPSQQLPKKFDVTQPYWMSQAQRAAFVPWGSGVHMCAGRFFAQEAILAYTVLYVSAYDITDFQGKPLRAPLMSRKLSVSNAKPASDVEVCLRPRQVSENLQYKYKVAQRN</sequence>
<comment type="cofactor">
    <cofactor evidence="1 5">
        <name>heme</name>
        <dbReference type="ChEBI" id="CHEBI:30413"/>
    </cofactor>
</comment>
<evidence type="ECO:0000256" key="3">
    <source>
        <dbReference type="ARBA" id="ARBA00022723"/>
    </source>
</evidence>
<dbReference type="VEuPathDB" id="FungiDB:BTJ68_01253"/>
<dbReference type="GO" id="GO:0016705">
    <property type="term" value="F:oxidoreductase activity, acting on paired donors, with incorporation or reduction of molecular oxygen"/>
    <property type="evidence" value="ECO:0007669"/>
    <property type="project" value="InterPro"/>
</dbReference>
<keyword evidence="3 5" id="KW-0479">Metal-binding</keyword>
<keyword evidence="5 6" id="KW-0349">Heme</keyword>
<dbReference type="InterPro" id="IPR002403">
    <property type="entry name" value="Cyt_P450_E_grp-IV"/>
</dbReference>
<comment type="caution">
    <text evidence="7">The sequence shown here is derived from an EMBL/GenBank/DDBJ whole genome shotgun (WGS) entry which is preliminary data.</text>
</comment>
<dbReference type="EMBL" id="QWIO01001578">
    <property type="protein sequence ID" value="RMY69471.1"/>
    <property type="molecule type" value="Genomic_DNA"/>
</dbReference>
<dbReference type="InterPro" id="IPR001128">
    <property type="entry name" value="Cyt_P450"/>
</dbReference>
<dbReference type="GO" id="GO:0005506">
    <property type="term" value="F:iron ion binding"/>
    <property type="evidence" value="ECO:0007669"/>
    <property type="project" value="InterPro"/>
</dbReference>
<dbReference type="GO" id="GO:0020037">
    <property type="term" value="F:heme binding"/>
    <property type="evidence" value="ECO:0007669"/>
    <property type="project" value="InterPro"/>
</dbReference>
<dbReference type="GO" id="GO:0004497">
    <property type="term" value="F:monooxygenase activity"/>
    <property type="evidence" value="ECO:0007669"/>
    <property type="project" value="UniProtKB-KW"/>
</dbReference>
<evidence type="ECO:0000313" key="8">
    <source>
        <dbReference type="Proteomes" id="UP000269539"/>
    </source>
</evidence>
<accession>A0A3M7DYH7</accession>
<dbReference type="InterPro" id="IPR017972">
    <property type="entry name" value="Cyt_P450_CS"/>
</dbReference>
<dbReference type="InterPro" id="IPR036396">
    <property type="entry name" value="Cyt_P450_sf"/>
</dbReference>
<dbReference type="PANTHER" id="PTHR47582:SF1">
    <property type="entry name" value="P450, PUTATIVE (EUROFUNG)-RELATED"/>
    <property type="match status" value="1"/>
</dbReference>
<dbReference type="Gene3D" id="1.10.630.10">
    <property type="entry name" value="Cytochrome P450"/>
    <property type="match status" value="1"/>
</dbReference>